<reference evidence="3 4" key="1">
    <citation type="submission" date="2024-12" db="EMBL/GenBank/DDBJ databases">
        <title>C001-4G Acinetobacter sp. assembled genome.</title>
        <authorList>
            <person name="D'Arcy K."/>
            <person name="Kingdon A.D.H."/>
            <person name="Breen A."/>
            <person name="Mckeown C."/>
            <person name="Allman E."/>
            <person name="Sharma P."/>
            <person name="Mcleman A."/>
            <person name="Roberts A.P."/>
        </authorList>
    </citation>
    <scope>NUCLEOTIDE SEQUENCE [LARGE SCALE GENOMIC DNA]</scope>
    <source>
        <strain evidence="3 4">C1-4G</strain>
    </source>
</reference>
<dbReference type="Gene3D" id="3.30.420.10">
    <property type="entry name" value="Ribonuclease H-like superfamily/Ribonuclease H"/>
    <property type="match status" value="1"/>
</dbReference>
<comment type="caution">
    <text evidence="3">The sequence shown here is derived from an EMBL/GenBank/DDBJ whole genome shotgun (WGS) entry which is preliminary data.</text>
</comment>
<dbReference type="InterPro" id="IPR050900">
    <property type="entry name" value="Transposase_IS3/IS150/IS904"/>
</dbReference>
<evidence type="ECO:0000313" key="4">
    <source>
        <dbReference type="Proteomes" id="UP001632339"/>
    </source>
</evidence>
<dbReference type="InterPro" id="IPR009057">
    <property type="entry name" value="Homeodomain-like_sf"/>
</dbReference>
<accession>A0ABW9JVI5</accession>
<proteinExistence type="inferred from homology"/>
<dbReference type="Gene3D" id="1.10.10.60">
    <property type="entry name" value="Homeodomain-like"/>
    <property type="match status" value="1"/>
</dbReference>
<keyword evidence="4" id="KW-1185">Reference proteome</keyword>
<evidence type="ECO:0000259" key="2">
    <source>
        <dbReference type="PROSITE" id="PS50994"/>
    </source>
</evidence>
<dbReference type="Pfam" id="PF00665">
    <property type="entry name" value="rve"/>
    <property type="match status" value="1"/>
</dbReference>
<dbReference type="NCBIfam" id="NF033516">
    <property type="entry name" value="transpos_IS3"/>
    <property type="match status" value="1"/>
</dbReference>
<gene>
    <name evidence="3" type="ORF">ACKVE0_12525</name>
</gene>
<organism evidence="3 4">
    <name type="scientific">Acinetobacter albensis</name>
    <dbReference type="NCBI Taxonomy" id="1673609"/>
    <lineage>
        <taxon>Bacteria</taxon>
        <taxon>Pseudomonadati</taxon>
        <taxon>Pseudomonadota</taxon>
        <taxon>Gammaproteobacteria</taxon>
        <taxon>Moraxellales</taxon>
        <taxon>Moraxellaceae</taxon>
        <taxon>Acinetobacter</taxon>
    </lineage>
</organism>
<sequence>MSKKQKTYTAEFKVEAIKLIEANQGNVSETARQLGISMQTLSNWNNKAKTGTLAGTKQYSPDLNALLEENKKLKQQLKTAEMEREFPKKGSSILCERKSVRYAYMKQQRHLFPISFMARLLHVSVSRFYDWLKRGMNKRLVQRNQQTILVKIAHEETKQSYGYIRLTKHLQAQGIKISTYDAVRQIKKLNQLYCKRHKRFKRTTKSDHNRAIYANLLEQQFSMTKPNLAWSSDITYIWTAEGWLYLAAVKDLYTKQVVGYSLNERMTAQLVCNALTMAIRNQKPTKGLIIHSDRGSQYCSHEYRKILEKCDFQGSMSKRGDCYDNAPIESFWGILKNELVHHCNYKTRDEAKADITKYIVLFYNQRRIQKSLDFKTPNQIAENFYRLAA</sequence>
<dbReference type="InterPro" id="IPR048020">
    <property type="entry name" value="Transpos_IS3"/>
</dbReference>
<dbReference type="SUPFAM" id="SSF46689">
    <property type="entry name" value="Homeodomain-like"/>
    <property type="match status" value="1"/>
</dbReference>
<evidence type="ECO:0000313" key="3">
    <source>
        <dbReference type="EMBL" id="MFN0298343.1"/>
    </source>
</evidence>
<name>A0ABW9JVI5_9GAMM</name>
<dbReference type="PROSITE" id="PS50994">
    <property type="entry name" value="INTEGRASE"/>
    <property type="match status" value="1"/>
</dbReference>
<dbReference type="InterPro" id="IPR036397">
    <property type="entry name" value="RNaseH_sf"/>
</dbReference>
<dbReference type="InterPro" id="IPR002514">
    <property type="entry name" value="Transposase_8"/>
</dbReference>
<dbReference type="Proteomes" id="UP001632339">
    <property type="component" value="Unassembled WGS sequence"/>
</dbReference>
<dbReference type="SUPFAM" id="SSF53098">
    <property type="entry name" value="Ribonuclease H-like"/>
    <property type="match status" value="1"/>
</dbReference>
<protein>
    <submittedName>
        <fullName evidence="3">IS3-like element ISAba21 family transposase</fullName>
    </submittedName>
</protein>
<dbReference type="PANTHER" id="PTHR46889">
    <property type="entry name" value="TRANSPOSASE INSF FOR INSERTION SEQUENCE IS3B-RELATED"/>
    <property type="match status" value="1"/>
</dbReference>
<comment type="similarity">
    <text evidence="1">Belongs to the transposase 8 family.</text>
</comment>
<evidence type="ECO:0000256" key="1">
    <source>
        <dbReference type="ARBA" id="ARBA00009964"/>
    </source>
</evidence>
<dbReference type="InterPro" id="IPR001584">
    <property type="entry name" value="Integrase_cat-core"/>
</dbReference>
<dbReference type="EMBL" id="JBJXCW010000014">
    <property type="protein sequence ID" value="MFN0298343.1"/>
    <property type="molecule type" value="Genomic_DNA"/>
</dbReference>
<dbReference type="PANTHER" id="PTHR46889:SF4">
    <property type="entry name" value="TRANSPOSASE INSO FOR INSERTION SEQUENCE ELEMENT IS911B-RELATED"/>
    <property type="match status" value="1"/>
</dbReference>
<dbReference type="Pfam" id="PF01527">
    <property type="entry name" value="HTH_Tnp_1"/>
    <property type="match status" value="1"/>
</dbReference>
<dbReference type="InterPro" id="IPR012337">
    <property type="entry name" value="RNaseH-like_sf"/>
</dbReference>
<dbReference type="Pfam" id="PF13333">
    <property type="entry name" value="rve_2"/>
    <property type="match status" value="1"/>
</dbReference>
<feature type="domain" description="Integrase catalytic" evidence="2">
    <location>
        <begin position="222"/>
        <end position="385"/>
    </location>
</feature>
<dbReference type="RefSeq" id="WP_409140683.1">
    <property type="nucleotide sequence ID" value="NZ_JBJXCW010000014.1"/>
</dbReference>